<accession>A0ABT6SR81</accession>
<name>A0ABT6SR81_9ACTN</name>
<gene>
    <name evidence="2" type="ORF">QIT00_05995</name>
</gene>
<protein>
    <recommendedName>
        <fullName evidence="4">Lipoprotein</fullName>
    </recommendedName>
</protein>
<keyword evidence="1" id="KW-0732">Signal</keyword>
<comment type="caution">
    <text evidence="2">The sequence shown here is derived from an EMBL/GenBank/DDBJ whole genome shotgun (WGS) entry which is preliminary data.</text>
</comment>
<evidence type="ECO:0000313" key="3">
    <source>
        <dbReference type="Proteomes" id="UP001237105"/>
    </source>
</evidence>
<dbReference type="PROSITE" id="PS51257">
    <property type="entry name" value="PROKAR_LIPOPROTEIN"/>
    <property type="match status" value="1"/>
</dbReference>
<feature type="signal peptide" evidence="1">
    <location>
        <begin position="1"/>
        <end position="19"/>
    </location>
</feature>
<evidence type="ECO:0000313" key="2">
    <source>
        <dbReference type="EMBL" id="MDI3418116.1"/>
    </source>
</evidence>
<reference evidence="2 3" key="1">
    <citation type="submission" date="2023-05" db="EMBL/GenBank/DDBJ databases">
        <title>Draft genome sequence of Streptomyces sp. B-S-A12 isolated from a cave soil in Thailand.</title>
        <authorList>
            <person name="Chamroensaksri N."/>
            <person name="Muangham S."/>
        </authorList>
    </citation>
    <scope>NUCLEOTIDE SEQUENCE [LARGE SCALE GENOMIC DNA]</scope>
    <source>
        <strain evidence="2 3">B-S-A12</strain>
    </source>
</reference>
<evidence type="ECO:0000256" key="1">
    <source>
        <dbReference type="SAM" id="SignalP"/>
    </source>
</evidence>
<feature type="chain" id="PRO_5046823050" description="Lipoprotein" evidence="1">
    <location>
        <begin position="20"/>
        <end position="272"/>
    </location>
</feature>
<keyword evidence="3" id="KW-1185">Reference proteome</keyword>
<evidence type="ECO:0008006" key="4">
    <source>
        <dbReference type="Google" id="ProtNLM"/>
    </source>
</evidence>
<dbReference type="Proteomes" id="UP001237105">
    <property type="component" value="Unassembled WGS sequence"/>
</dbReference>
<dbReference type="EMBL" id="JASCIS010000004">
    <property type="protein sequence ID" value="MDI3418116.1"/>
    <property type="molecule type" value="Genomic_DNA"/>
</dbReference>
<dbReference type="RefSeq" id="WP_282534026.1">
    <property type="nucleotide sequence ID" value="NZ_JASCIS010000004.1"/>
</dbReference>
<organism evidence="2 3">
    <name type="scientific">Streptomyces luteolus</name>
    <dbReference type="NCBI Taxonomy" id="3043615"/>
    <lineage>
        <taxon>Bacteria</taxon>
        <taxon>Bacillati</taxon>
        <taxon>Actinomycetota</taxon>
        <taxon>Actinomycetes</taxon>
        <taxon>Kitasatosporales</taxon>
        <taxon>Streptomycetaceae</taxon>
        <taxon>Streptomyces</taxon>
    </lineage>
</organism>
<proteinExistence type="predicted"/>
<sequence>MLRKAGAGLGLSLCLFVVAGCGDTYGPTPPAPLPKNVPTEPVFADPDAVVDALAEKGIDCPVQGRSPNGASARCVTHVDGGPYELSITVSKRAEMGSAVKANREPPNPHTLVAGGNWYIRFFEPEFAPRVAKALKGVVLEPFEETGKPEEEPPYKDELPEFPDKPAYKSLTALAERVDAAVGCVDGEGDDDPAFSWQFLKCSTGKGGEERREWCADLAVYENDRARDEGVWAKVSGGRTPKGLVVGANWSVALCDEGLVDDVIEGVGGVEVK</sequence>